<evidence type="ECO:0000259" key="2">
    <source>
        <dbReference type="PROSITE" id="PS51747"/>
    </source>
</evidence>
<dbReference type="SUPFAM" id="SSF53927">
    <property type="entry name" value="Cytidine deaminase-like"/>
    <property type="match status" value="1"/>
</dbReference>
<dbReference type="PROSITE" id="PS51747">
    <property type="entry name" value="CYT_DCMP_DEAMINASES_2"/>
    <property type="match status" value="1"/>
</dbReference>
<feature type="compositionally biased region" description="Low complexity" evidence="1">
    <location>
        <begin position="1"/>
        <end position="18"/>
    </location>
</feature>
<sequence>MTDPTPAADPGPASGSAPVPAPGPVPGSADADRHWLRLAVDRARLCPPSDTAFSVGAVIVAADGTELARGHSREGDPHFHAEEAALAKLPPGDPRLAGATLYSSLEPCAERRSRPRTCTQLVLDAGIPRVVIAWREPDLFVTGCQGTRLLTGAGVEVVEIPELADRAREPNAHLAV</sequence>
<feature type="domain" description="CMP/dCMP-type deaminase" evidence="2">
    <location>
        <begin position="30"/>
        <end position="157"/>
    </location>
</feature>
<evidence type="ECO:0000313" key="3">
    <source>
        <dbReference type="EMBL" id="GAA2500118.1"/>
    </source>
</evidence>
<evidence type="ECO:0000313" key="4">
    <source>
        <dbReference type="Proteomes" id="UP001501358"/>
    </source>
</evidence>
<keyword evidence="4" id="KW-1185">Reference proteome</keyword>
<gene>
    <name evidence="3" type="ORF">GCM10010406_40800</name>
</gene>
<dbReference type="Gene3D" id="3.40.140.10">
    <property type="entry name" value="Cytidine Deaminase, domain 2"/>
    <property type="match status" value="1"/>
</dbReference>
<proteinExistence type="predicted"/>
<name>A0ABN3MDY3_9ACTN</name>
<evidence type="ECO:0000256" key="1">
    <source>
        <dbReference type="SAM" id="MobiDB-lite"/>
    </source>
</evidence>
<comment type="caution">
    <text evidence="3">The sequence shown here is derived from an EMBL/GenBank/DDBJ whole genome shotgun (WGS) entry which is preliminary data.</text>
</comment>
<dbReference type="InterPro" id="IPR016193">
    <property type="entry name" value="Cytidine_deaminase-like"/>
</dbReference>
<accession>A0ABN3MDY3</accession>
<dbReference type="Proteomes" id="UP001501358">
    <property type="component" value="Unassembled WGS sequence"/>
</dbReference>
<feature type="region of interest" description="Disordered" evidence="1">
    <location>
        <begin position="1"/>
        <end position="30"/>
    </location>
</feature>
<dbReference type="Pfam" id="PF00383">
    <property type="entry name" value="dCMP_cyt_deam_1"/>
    <property type="match status" value="1"/>
</dbReference>
<reference evidence="3 4" key="1">
    <citation type="journal article" date="2019" name="Int. J. Syst. Evol. Microbiol.">
        <title>The Global Catalogue of Microorganisms (GCM) 10K type strain sequencing project: providing services to taxonomists for standard genome sequencing and annotation.</title>
        <authorList>
            <consortium name="The Broad Institute Genomics Platform"/>
            <consortium name="The Broad Institute Genome Sequencing Center for Infectious Disease"/>
            <person name="Wu L."/>
            <person name="Ma J."/>
        </authorList>
    </citation>
    <scope>NUCLEOTIDE SEQUENCE [LARGE SCALE GENOMIC DNA]</scope>
    <source>
        <strain evidence="3 4">JCM 6307</strain>
    </source>
</reference>
<protein>
    <recommendedName>
        <fullName evidence="2">CMP/dCMP-type deaminase domain-containing protein</fullName>
    </recommendedName>
</protein>
<dbReference type="EMBL" id="BAAATA010000027">
    <property type="protein sequence ID" value="GAA2500118.1"/>
    <property type="molecule type" value="Genomic_DNA"/>
</dbReference>
<dbReference type="InterPro" id="IPR002125">
    <property type="entry name" value="CMP_dCMP_dom"/>
</dbReference>
<organism evidence="3 4">
    <name type="scientific">Streptomyces thermolineatus</name>
    <dbReference type="NCBI Taxonomy" id="44033"/>
    <lineage>
        <taxon>Bacteria</taxon>
        <taxon>Bacillati</taxon>
        <taxon>Actinomycetota</taxon>
        <taxon>Actinomycetes</taxon>
        <taxon>Kitasatosporales</taxon>
        <taxon>Streptomycetaceae</taxon>
        <taxon>Streptomyces</taxon>
    </lineage>
</organism>